<proteinExistence type="predicted"/>
<keyword evidence="4" id="KW-1185">Reference proteome</keyword>
<feature type="signal peptide" evidence="2">
    <location>
        <begin position="1"/>
        <end position="19"/>
    </location>
</feature>
<reference evidence="5" key="1">
    <citation type="submission" date="2025-04" db="UniProtKB">
        <authorList>
            <consortium name="RefSeq"/>
        </authorList>
    </citation>
    <scope>IDENTIFICATION</scope>
    <source>
        <tissue evidence="5">Whole insect</tissue>
    </source>
</reference>
<evidence type="ECO:0000256" key="1">
    <source>
        <dbReference type="SAM" id="MobiDB-lite"/>
    </source>
</evidence>
<dbReference type="GeneID" id="114324898"/>
<dbReference type="Proteomes" id="UP001652700">
    <property type="component" value="Unplaced"/>
</dbReference>
<protein>
    <submittedName>
        <fullName evidence="5">Uncharacterized protein LOC114324898</fullName>
    </submittedName>
</protein>
<reference evidence="3" key="2">
    <citation type="submission" date="2025-05" db="UniProtKB">
        <authorList>
            <consortium name="EnsemblMetazoa"/>
        </authorList>
    </citation>
    <scope>IDENTIFICATION</scope>
</reference>
<keyword evidence="2" id="KW-0732">Signal</keyword>
<gene>
    <name evidence="5" type="primary">LOC114324898</name>
</gene>
<dbReference type="AlphaFoldDB" id="A0A6P7EZ98"/>
<dbReference type="EnsemblMetazoa" id="XM_028272803.2">
    <property type="protein sequence ID" value="XP_028128604.1"/>
    <property type="gene ID" value="LOC114324898"/>
</dbReference>
<evidence type="ECO:0000313" key="5">
    <source>
        <dbReference type="RefSeq" id="XP_028128604.1"/>
    </source>
</evidence>
<sequence>MGTVTILVFVITMFTLTSATSPFFTRLFDSIRYLYGGRPTTTRQSSPDVTSVRDRYLCPCPVPPEVQEDHEKLPSSGLYQSEELQEDHSKGPMPSDEEYKSVGVQESYKNVPIPSTGSYHSIGLPGNYRKVRSAESYQSVGVHPIEETKFCPCPNDVSAIRNEIYPRFDMPEADPPETSPPLLRRRGNDFLSRALNIIPNAAKRIVTDVDNLFQ</sequence>
<accession>A0A6P7EZ98</accession>
<dbReference type="KEGG" id="dvv:114324898"/>
<dbReference type="RefSeq" id="XP_028128604.1">
    <property type="nucleotide sequence ID" value="XM_028272803.1"/>
</dbReference>
<feature type="chain" id="PRO_5028059406" evidence="2">
    <location>
        <begin position="20"/>
        <end position="214"/>
    </location>
</feature>
<feature type="region of interest" description="Disordered" evidence="1">
    <location>
        <begin position="82"/>
        <end position="101"/>
    </location>
</feature>
<organism evidence="5">
    <name type="scientific">Diabrotica virgifera virgifera</name>
    <name type="common">western corn rootworm</name>
    <dbReference type="NCBI Taxonomy" id="50390"/>
    <lineage>
        <taxon>Eukaryota</taxon>
        <taxon>Metazoa</taxon>
        <taxon>Ecdysozoa</taxon>
        <taxon>Arthropoda</taxon>
        <taxon>Hexapoda</taxon>
        <taxon>Insecta</taxon>
        <taxon>Pterygota</taxon>
        <taxon>Neoptera</taxon>
        <taxon>Endopterygota</taxon>
        <taxon>Coleoptera</taxon>
        <taxon>Polyphaga</taxon>
        <taxon>Cucujiformia</taxon>
        <taxon>Chrysomeloidea</taxon>
        <taxon>Chrysomelidae</taxon>
        <taxon>Galerucinae</taxon>
        <taxon>Diabroticina</taxon>
        <taxon>Diabroticites</taxon>
        <taxon>Diabrotica</taxon>
    </lineage>
</organism>
<evidence type="ECO:0000256" key="2">
    <source>
        <dbReference type="SAM" id="SignalP"/>
    </source>
</evidence>
<evidence type="ECO:0000313" key="4">
    <source>
        <dbReference type="Proteomes" id="UP001652700"/>
    </source>
</evidence>
<dbReference type="InParanoid" id="A0A6P7EZ98"/>
<name>A0A6P7EZ98_DIAVI</name>
<evidence type="ECO:0000313" key="3">
    <source>
        <dbReference type="EnsemblMetazoa" id="XP_028128604.1"/>
    </source>
</evidence>